<organism evidence="2 3">
    <name type="scientific">Marssonina brunnea f. sp. multigermtubi (strain MB_m1)</name>
    <name type="common">Marssonina leaf spot fungus</name>
    <dbReference type="NCBI Taxonomy" id="1072389"/>
    <lineage>
        <taxon>Eukaryota</taxon>
        <taxon>Fungi</taxon>
        <taxon>Dikarya</taxon>
        <taxon>Ascomycota</taxon>
        <taxon>Pezizomycotina</taxon>
        <taxon>Leotiomycetes</taxon>
        <taxon>Helotiales</taxon>
        <taxon>Drepanopezizaceae</taxon>
        <taxon>Drepanopeziza</taxon>
    </lineage>
</organism>
<evidence type="ECO:0000313" key="3">
    <source>
        <dbReference type="Proteomes" id="UP000006753"/>
    </source>
</evidence>
<evidence type="ECO:0000313" key="2">
    <source>
        <dbReference type="EMBL" id="EKD13009.1"/>
    </source>
</evidence>
<keyword evidence="3" id="KW-1185">Reference proteome</keyword>
<proteinExistence type="predicted"/>
<dbReference type="EMBL" id="JH921452">
    <property type="protein sequence ID" value="EKD13009.1"/>
    <property type="molecule type" value="Genomic_DNA"/>
</dbReference>
<sequence length="226" mass="25646">MAIGKTKLAYLGAPRQLGRDDEDGGGEAEVIERTPESTDRPTSFESHLVKRRPVKWRPYRKTPIAEQLLSKHISDEDEKWKAGWMDHRKEVIEGAQFARSLQTEDKFDTSIAASLWDGSRELRSTSRYVSVIHLTRGSPPESPTCTFTVHDCNRKIPGGTTRDHSGNYLFGTEVGVRRSFVDKIRAKFKSDRDFSTAGQLNGIFKPKGEKISSTYSMRICYRFILS</sequence>
<protein>
    <submittedName>
        <fullName evidence="2">Uncharacterized protein</fullName>
    </submittedName>
</protein>
<dbReference type="InParanoid" id="K1XKL1"/>
<feature type="region of interest" description="Disordered" evidence="1">
    <location>
        <begin position="12"/>
        <end position="45"/>
    </location>
</feature>
<evidence type="ECO:0000256" key="1">
    <source>
        <dbReference type="SAM" id="MobiDB-lite"/>
    </source>
</evidence>
<dbReference type="KEGG" id="mbe:MBM_08771"/>
<feature type="compositionally biased region" description="Basic and acidic residues" evidence="1">
    <location>
        <begin position="30"/>
        <end position="39"/>
    </location>
</feature>
<gene>
    <name evidence="2" type="ORF">MBM_08771</name>
</gene>
<accession>K1XKL1</accession>
<reference evidence="2 3" key="1">
    <citation type="journal article" date="2012" name="BMC Genomics">
        <title>Sequencing the genome of Marssonina brunnea reveals fungus-poplar co-evolution.</title>
        <authorList>
            <person name="Zhu S."/>
            <person name="Cao Y.-Z."/>
            <person name="Jiang C."/>
            <person name="Tan B.-Y."/>
            <person name="Wang Z."/>
            <person name="Feng S."/>
            <person name="Zhang L."/>
            <person name="Su X.-H."/>
            <person name="Brejova B."/>
            <person name="Vinar T."/>
            <person name="Xu M."/>
            <person name="Wang M.-X."/>
            <person name="Zhang S.-G."/>
            <person name="Huang M.-R."/>
            <person name="Wu R."/>
            <person name="Zhou Y."/>
        </authorList>
    </citation>
    <scope>NUCLEOTIDE SEQUENCE [LARGE SCALE GENOMIC DNA]</scope>
    <source>
        <strain evidence="2 3">MB_m1</strain>
    </source>
</reference>
<dbReference type="Proteomes" id="UP000006753">
    <property type="component" value="Unassembled WGS sequence"/>
</dbReference>
<dbReference type="HOGENOM" id="CLU_1225000_0_0_1"/>
<name>K1XKL1_MARBU</name>
<dbReference type="AlphaFoldDB" id="K1XKL1"/>